<evidence type="ECO:0000256" key="5">
    <source>
        <dbReference type="ARBA" id="ARBA00008391"/>
    </source>
</evidence>
<dbReference type="Gene3D" id="3.40.50.2020">
    <property type="match status" value="1"/>
</dbReference>
<dbReference type="FunFam" id="3.40.50.2020:FF:000004">
    <property type="entry name" value="Adenine phosphoribosyltransferase"/>
    <property type="match status" value="1"/>
</dbReference>
<dbReference type="AlphaFoldDB" id="A0A644XZX7"/>
<evidence type="ECO:0000256" key="10">
    <source>
        <dbReference type="ARBA" id="ARBA00022679"/>
    </source>
</evidence>
<gene>
    <name evidence="13" type="primary">apt_15</name>
    <name evidence="13" type="ORF">SDC9_68104</name>
</gene>
<dbReference type="PANTHER" id="PTHR11776">
    <property type="entry name" value="ADENINE PHOSPHORIBOSYLTRANSFERASE"/>
    <property type="match status" value="1"/>
</dbReference>
<comment type="pathway">
    <text evidence="4">Purine metabolism; AMP biosynthesis via salvage pathway; AMP from adenine: step 1/1.</text>
</comment>
<keyword evidence="10 13" id="KW-0808">Transferase</keyword>
<name>A0A644XZX7_9ZZZZ</name>
<evidence type="ECO:0000256" key="7">
    <source>
        <dbReference type="ARBA" id="ARBA00011893"/>
    </source>
</evidence>
<evidence type="ECO:0000256" key="11">
    <source>
        <dbReference type="ARBA" id="ARBA00022726"/>
    </source>
</evidence>
<evidence type="ECO:0000256" key="3">
    <source>
        <dbReference type="ARBA" id="ARBA00004496"/>
    </source>
</evidence>
<feature type="domain" description="Phosphoribosyltransferase" evidence="12">
    <location>
        <begin position="5"/>
        <end position="108"/>
    </location>
</feature>
<dbReference type="Pfam" id="PF00156">
    <property type="entry name" value="Pribosyltran"/>
    <property type="match status" value="1"/>
</dbReference>
<evidence type="ECO:0000256" key="9">
    <source>
        <dbReference type="ARBA" id="ARBA00022676"/>
    </source>
</evidence>
<evidence type="ECO:0000256" key="6">
    <source>
        <dbReference type="ARBA" id="ARBA00011738"/>
    </source>
</evidence>
<reference evidence="13" key="1">
    <citation type="submission" date="2019-08" db="EMBL/GenBank/DDBJ databases">
        <authorList>
            <person name="Kucharzyk K."/>
            <person name="Murdoch R.W."/>
            <person name="Higgins S."/>
            <person name="Loffler F."/>
        </authorList>
    </citation>
    <scope>NUCLEOTIDE SEQUENCE</scope>
</reference>
<proteinExistence type="inferred from homology"/>
<dbReference type="GO" id="GO:0006166">
    <property type="term" value="P:purine ribonucleoside salvage"/>
    <property type="evidence" value="ECO:0007669"/>
    <property type="project" value="UniProtKB-KW"/>
</dbReference>
<dbReference type="EC" id="2.4.2.7" evidence="7"/>
<evidence type="ECO:0000256" key="1">
    <source>
        <dbReference type="ARBA" id="ARBA00000868"/>
    </source>
</evidence>
<organism evidence="13">
    <name type="scientific">bioreactor metagenome</name>
    <dbReference type="NCBI Taxonomy" id="1076179"/>
    <lineage>
        <taxon>unclassified sequences</taxon>
        <taxon>metagenomes</taxon>
        <taxon>ecological metagenomes</taxon>
    </lineage>
</organism>
<dbReference type="InterPro" id="IPR050120">
    <property type="entry name" value="Adenine_PRTase"/>
</dbReference>
<comment type="function">
    <text evidence="2">Catalyzes a salvage reaction resulting in the formation of AMP, that is energically less costly than de novo synthesis.</text>
</comment>
<dbReference type="GO" id="GO:0003999">
    <property type="term" value="F:adenine phosphoribosyltransferase activity"/>
    <property type="evidence" value="ECO:0007669"/>
    <property type="project" value="UniProtKB-EC"/>
</dbReference>
<dbReference type="CDD" id="cd06223">
    <property type="entry name" value="PRTases_typeI"/>
    <property type="match status" value="1"/>
</dbReference>
<dbReference type="PANTHER" id="PTHR11776:SF7">
    <property type="entry name" value="PHOSPHORIBOSYLTRANSFERASE DOMAIN-CONTAINING PROTEIN"/>
    <property type="match status" value="1"/>
</dbReference>
<comment type="catalytic activity">
    <reaction evidence="1">
        <text>AMP + diphosphate = 5-phospho-alpha-D-ribose 1-diphosphate + adenine</text>
        <dbReference type="Rhea" id="RHEA:16609"/>
        <dbReference type="ChEBI" id="CHEBI:16708"/>
        <dbReference type="ChEBI" id="CHEBI:33019"/>
        <dbReference type="ChEBI" id="CHEBI:58017"/>
        <dbReference type="ChEBI" id="CHEBI:456215"/>
        <dbReference type="EC" id="2.4.2.7"/>
    </reaction>
</comment>
<keyword evidence="11" id="KW-0660">Purine salvage</keyword>
<dbReference type="SUPFAM" id="SSF53271">
    <property type="entry name" value="PRTase-like"/>
    <property type="match status" value="1"/>
</dbReference>
<keyword evidence="9 13" id="KW-0328">Glycosyltransferase</keyword>
<comment type="subcellular location">
    <subcellularLocation>
        <location evidence="3">Cytoplasm</location>
    </subcellularLocation>
</comment>
<dbReference type="InterPro" id="IPR000836">
    <property type="entry name" value="PRTase_dom"/>
</dbReference>
<keyword evidence="8" id="KW-0963">Cytoplasm</keyword>
<comment type="subunit">
    <text evidence="6">Homodimer.</text>
</comment>
<dbReference type="EMBL" id="VSSQ01003637">
    <property type="protein sequence ID" value="MPM21659.1"/>
    <property type="molecule type" value="Genomic_DNA"/>
</dbReference>
<evidence type="ECO:0000256" key="4">
    <source>
        <dbReference type="ARBA" id="ARBA00004659"/>
    </source>
</evidence>
<evidence type="ECO:0000256" key="8">
    <source>
        <dbReference type="ARBA" id="ARBA00022490"/>
    </source>
</evidence>
<protein>
    <recommendedName>
        <fullName evidence="7">adenine phosphoribosyltransferase</fullName>
        <ecNumber evidence="7">2.4.2.7</ecNumber>
    </recommendedName>
</protein>
<comment type="similarity">
    <text evidence="5">Belongs to the purine/pyrimidine phosphoribosyltransferase family.</text>
</comment>
<evidence type="ECO:0000313" key="13">
    <source>
        <dbReference type="EMBL" id="MPM21659.1"/>
    </source>
</evidence>
<evidence type="ECO:0000259" key="12">
    <source>
        <dbReference type="Pfam" id="PF00156"/>
    </source>
</evidence>
<dbReference type="InterPro" id="IPR029057">
    <property type="entry name" value="PRTase-like"/>
</dbReference>
<dbReference type="NCBIfam" id="NF002636">
    <property type="entry name" value="PRK02304.1-5"/>
    <property type="match status" value="1"/>
</dbReference>
<accession>A0A644XZX7</accession>
<sequence length="135" mass="14512">MDTIANSLRDRQVDLVIGPEARGFVIGSALAYALHAGFVLARKPGKLPCETLKYEYGLEYGSDVLEIHKDAIKPGQKVVIVDDLLATGGTALATIKLVEQAGGEVVGVRFAIELCSEFDGRAPLKGYDVQSVMQY</sequence>
<comment type="caution">
    <text evidence="13">The sequence shown here is derived from an EMBL/GenBank/DDBJ whole genome shotgun (WGS) entry which is preliminary data.</text>
</comment>
<dbReference type="GO" id="GO:0005737">
    <property type="term" value="C:cytoplasm"/>
    <property type="evidence" value="ECO:0007669"/>
    <property type="project" value="UniProtKB-SubCell"/>
</dbReference>
<evidence type="ECO:0000256" key="2">
    <source>
        <dbReference type="ARBA" id="ARBA00003968"/>
    </source>
</evidence>